<dbReference type="AlphaFoldDB" id="A0A4Z0GYB4"/>
<evidence type="ECO:0000313" key="2">
    <source>
        <dbReference type="EMBL" id="TGB01686.1"/>
    </source>
</evidence>
<evidence type="ECO:0000313" key="3">
    <source>
        <dbReference type="Proteomes" id="UP000297982"/>
    </source>
</evidence>
<dbReference type="RefSeq" id="WP_135328372.1">
    <property type="nucleotide sequence ID" value="NZ_SRJC01000005.1"/>
</dbReference>
<accession>A0A4Z0GYB4</accession>
<sequence length="60" mass="6637">MSKSRINQLERRQHTQTPVGTARGEDPESKRSLLCEEAEAVPAESEVCCRSGAMHVHMTA</sequence>
<feature type="region of interest" description="Disordered" evidence="1">
    <location>
        <begin position="1"/>
        <end position="31"/>
    </location>
</feature>
<dbReference type="Proteomes" id="UP000297982">
    <property type="component" value="Unassembled WGS sequence"/>
</dbReference>
<name>A0A4Z0GYB4_9BACI</name>
<evidence type="ECO:0000256" key="1">
    <source>
        <dbReference type="SAM" id="MobiDB-lite"/>
    </source>
</evidence>
<keyword evidence="3" id="KW-1185">Reference proteome</keyword>
<comment type="caution">
    <text evidence="2">The sequence shown here is derived from an EMBL/GenBank/DDBJ whole genome shotgun (WGS) entry which is preliminary data.</text>
</comment>
<proteinExistence type="predicted"/>
<dbReference type="EMBL" id="SRJC01000005">
    <property type="protein sequence ID" value="TGB01686.1"/>
    <property type="molecule type" value="Genomic_DNA"/>
</dbReference>
<gene>
    <name evidence="2" type="ORF">E4663_16150</name>
</gene>
<protein>
    <submittedName>
        <fullName evidence="2">Uncharacterized protein</fullName>
    </submittedName>
</protein>
<reference evidence="2 3" key="1">
    <citation type="journal article" date="2003" name="Int. J. Syst. Evol. Microbiol.">
        <title>Halobacillus salinus sp. nov., isolated from a salt lake on the coast of the East Sea in Korea.</title>
        <authorList>
            <person name="Yoon J.H."/>
            <person name="Kang K.H."/>
            <person name="Park Y.H."/>
        </authorList>
    </citation>
    <scope>NUCLEOTIDE SEQUENCE [LARGE SCALE GENOMIC DNA]</scope>
    <source>
        <strain evidence="2 3">HSL-3</strain>
    </source>
</reference>
<organism evidence="2 3">
    <name type="scientific">Halobacillus salinus</name>
    <dbReference type="NCBI Taxonomy" id="192814"/>
    <lineage>
        <taxon>Bacteria</taxon>
        <taxon>Bacillati</taxon>
        <taxon>Bacillota</taxon>
        <taxon>Bacilli</taxon>
        <taxon>Bacillales</taxon>
        <taxon>Bacillaceae</taxon>
        <taxon>Halobacillus</taxon>
    </lineage>
</organism>